<dbReference type="GO" id="GO:0006974">
    <property type="term" value="P:DNA damage response"/>
    <property type="evidence" value="ECO:0007669"/>
    <property type="project" value="UniProtKB-KW"/>
</dbReference>
<evidence type="ECO:0000256" key="3">
    <source>
        <dbReference type="ARBA" id="ARBA00022763"/>
    </source>
</evidence>
<evidence type="ECO:0000256" key="7">
    <source>
        <dbReference type="SAM" id="MobiDB-lite"/>
    </source>
</evidence>
<feature type="region of interest" description="Disordered" evidence="7">
    <location>
        <begin position="137"/>
        <end position="293"/>
    </location>
</feature>
<dbReference type="STRING" id="13706.A0A1X2H9S6"/>
<dbReference type="PANTHER" id="PTHR13220:SF11">
    <property type="entry name" value="TIMELESS-INTERACTING PROTEIN"/>
    <property type="match status" value="1"/>
</dbReference>
<dbReference type="GO" id="GO:0043111">
    <property type="term" value="P:replication fork arrest"/>
    <property type="evidence" value="ECO:0007669"/>
    <property type="project" value="TreeGrafter"/>
</dbReference>
<dbReference type="GO" id="GO:0000076">
    <property type="term" value="P:DNA replication checkpoint signaling"/>
    <property type="evidence" value="ECO:0007669"/>
    <property type="project" value="UniProtKB-UniRule"/>
</dbReference>
<feature type="compositionally biased region" description="Low complexity" evidence="7">
    <location>
        <begin position="234"/>
        <end position="246"/>
    </location>
</feature>
<evidence type="ECO:0000313" key="10">
    <source>
        <dbReference type="Proteomes" id="UP000242180"/>
    </source>
</evidence>
<dbReference type="OMA" id="FEQWERR"/>
<comment type="caution">
    <text evidence="9">The sequence shown here is derived from an EMBL/GenBank/DDBJ whole genome shotgun (WGS) entry which is preliminary data.</text>
</comment>
<evidence type="ECO:0000256" key="6">
    <source>
        <dbReference type="RuleBase" id="RU366049"/>
    </source>
</evidence>
<name>A0A1X2H9S6_SYNRA</name>
<feature type="compositionally biased region" description="Basic and acidic residues" evidence="7">
    <location>
        <begin position="44"/>
        <end position="53"/>
    </location>
</feature>
<dbReference type="AlphaFoldDB" id="A0A1X2H9S6"/>
<evidence type="ECO:0000256" key="2">
    <source>
        <dbReference type="ARBA" id="ARBA00006075"/>
    </source>
</evidence>
<evidence type="ECO:0000256" key="4">
    <source>
        <dbReference type="ARBA" id="ARBA00023242"/>
    </source>
</evidence>
<evidence type="ECO:0000256" key="5">
    <source>
        <dbReference type="ARBA" id="ARBA00023306"/>
    </source>
</evidence>
<feature type="domain" description="Chromosome segregation in meiosis protein 3" evidence="8">
    <location>
        <begin position="65"/>
        <end position="139"/>
    </location>
</feature>
<feature type="region of interest" description="Disordered" evidence="7">
    <location>
        <begin position="1"/>
        <end position="60"/>
    </location>
</feature>
<feature type="compositionally biased region" description="Polar residues" evidence="7">
    <location>
        <begin position="26"/>
        <end position="36"/>
    </location>
</feature>
<dbReference type="InParanoid" id="A0A1X2H9S6"/>
<evidence type="ECO:0000256" key="1">
    <source>
        <dbReference type="ARBA" id="ARBA00004123"/>
    </source>
</evidence>
<dbReference type="Proteomes" id="UP000242180">
    <property type="component" value="Unassembled WGS sequence"/>
</dbReference>
<keyword evidence="10" id="KW-1185">Reference proteome</keyword>
<dbReference type="InterPro" id="IPR012923">
    <property type="entry name" value="Csm3"/>
</dbReference>
<keyword evidence="3 6" id="KW-0227">DNA damage</keyword>
<organism evidence="9 10">
    <name type="scientific">Syncephalastrum racemosum</name>
    <name type="common">Filamentous fungus</name>
    <dbReference type="NCBI Taxonomy" id="13706"/>
    <lineage>
        <taxon>Eukaryota</taxon>
        <taxon>Fungi</taxon>
        <taxon>Fungi incertae sedis</taxon>
        <taxon>Mucoromycota</taxon>
        <taxon>Mucoromycotina</taxon>
        <taxon>Mucoromycetes</taxon>
        <taxon>Mucorales</taxon>
        <taxon>Syncephalastraceae</taxon>
        <taxon>Syncephalastrum</taxon>
    </lineage>
</organism>
<dbReference type="Pfam" id="PF07962">
    <property type="entry name" value="Swi3"/>
    <property type="match status" value="1"/>
</dbReference>
<feature type="compositionally biased region" description="Polar residues" evidence="7">
    <location>
        <begin position="164"/>
        <end position="176"/>
    </location>
</feature>
<feature type="compositionally biased region" description="Basic and acidic residues" evidence="7">
    <location>
        <begin position="137"/>
        <end position="147"/>
    </location>
</feature>
<dbReference type="GO" id="GO:0003677">
    <property type="term" value="F:DNA binding"/>
    <property type="evidence" value="ECO:0007669"/>
    <property type="project" value="TreeGrafter"/>
</dbReference>
<protein>
    <recommendedName>
        <fullName evidence="6">Chromosome segregation in meiosis protein</fullName>
    </recommendedName>
</protein>
<sequence length="293" mass="32480">MDDLGDIFGDYDPLAEVTTAPPRSPEPNNRSGNNRTFDPLADPLGDRDADDKTPKKKRFKKKKLEEALCEPKGLARLRAEGVRLEFGGPGHERQDLTRLIDYYQQWANDVYPSLRFDDFCRRVFNATAKQEPRTKLKAFQDLDKEENGLSGETVEDAEILGRDQNGQNDPTVTEENAASPADSASGSPDSPRRNNQNNDDSEDDFDLFLTGMRRTTSHNESADNAMSVDQDGRAAPSAARSSEPNPADAPPAASGTATTKTAEEDSSDDEPLFFTPRKRKIIRAPNEDDDEEE</sequence>
<feature type="compositionally biased region" description="Low complexity" evidence="7">
    <location>
        <begin position="177"/>
        <end position="189"/>
    </location>
</feature>
<comment type="subcellular location">
    <subcellularLocation>
        <location evidence="1 6">Nucleus</location>
    </subcellularLocation>
</comment>
<evidence type="ECO:0000259" key="8">
    <source>
        <dbReference type="Pfam" id="PF07962"/>
    </source>
</evidence>
<dbReference type="InterPro" id="IPR040038">
    <property type="entry name" value="TIPIN/Csm3/Swi3"/>
</dbReference>
<dbReference type="GO" id="GO:0031298">
    <property type="term" value="C:replication fork protection complex"/>
    <property type="evidence" value="ECO:0007669"/>
    <property type="project" value="TreeGrafter"/>
</dbReference>
<reference evidence="9 10" key="1">
    <citation type="submission" date="2016-07" db="EMBL/GenBank/DDBJ databases">
        <title>Pervasive Adenine N6-methylation of Active Genes in Fungi.</title>
        <authorList>
            <consortium name="DOE Joint Genome Institute"/>
            <person name="Mondo S.J."/>
            <person name="Dannebaum R.O."/>
            <person name="Kuo R.C."/>
            <person name="Labutti K."/>
            <person name="Haridas S."/>
            <person name="Kuo A."/>
            <person name="Salamov A."/>
            <person name="Ahrendt S.R."/>
            <person name="Lipzen A."/>
            <person name="Sullivan W."/>
            <person name="Andreopoulos W.B."/>
            <person name="Clum A."/>
            <person name="Lindquist E."/>
            <person name="Daum C."/>
            <person name="Ramamoorthy G.K."/>
            <person name="Gryganskyi A."/>
            <person name="Culley D."/>
            <person name="Magnuson J.K."/>
            <person name="James T.Y."/>
            <person name="O'Malley M.A."/>
            <person name="Stajich J.E."/>
            <person name="Spatafora J.W."/>
            <person name="Visel A."/>
            <person name="Grigoriev I.V."/>
        </authorList>
    </citation>
    <scope>NUCLEOTIDE SEQUENCE [LARGE SCALE GENOMIC DNA]</scope>
    <source>
        <strain evidence="9 10">NRRL 2496</strain>
    </source>
</reference>
<proteinExistence type="inferred from homology"/>
<evidence type="ECO:0000313" key="9">
    <source>
        <dbReference type="EMBL" id="ORY95423.1"/>
    </source>
</evidence>
<comment type="similarity">
    <text evidence="2 6">Belongs to the CSM3 family.</text>
</comment>
<gene>
    <name evidence="9" type="ORF">BCR43DRAFT_492984</name>
</gene>
<dbReference type="PANTHER" id="PTHR13220">
    <property type="entry name" value="TIMELESS INTERACTING-RELATED"/>
    <property type="match status" value="1"/>
</dbReference>
<dbReference type="EMBL" id="MCGN01000006">
    <property type="protein sequence ID" value="ORY95423.1"/>
    <property type="molecule type" value="Genomic_DNA"/>
</dbReference>
<accession>A0A1X2H9S6</accession>
<comment type="function">
    <text evidence="6">Plays an important role in the control of DNA replication and the maintenance of replication fork stability.</text>
</comment>
<dbReference type="GO" id="GO:0031297">
    <property type="term" value="P:replication fork processing"/>
    <property type="evidence" value="ECO:0007669"/>
    <property type="project" value="UniProtKB-UniRule"/>
</dbReference>
<keyword evidence="5 6" id="KW-0131">Cell cycle</keyword>
<keyword evidence="4 6" id="KW-0539">Nucleus</keyword>
<dbReference type="OrthoDB" id="437078at2759"/>